<reference evidence="2" key="1">
    <citation type="submission" date="2022-03" db="EMBL/GenBank/DDBJ databases">
        <title>Draft genome sequence of Aduncisulcus paluster, a free-living microaerophilic Fornicata.</title>
        <authorList>
            <person name="Yuyama I."/>
            <person name="Kume K."/>
            <person name="Tamura T."/>
            <person name="Inagaki Y."/>
            <person name="Hashimoto T."/>
        </authorList>
    </citation>
    <scope>NUCLEOTIDE SEQUENCE</scope>
    <source>
        <strain evidence="2">NY0171</strain>
    </source>
</reference>
<feature type="coiled-coil region" evidence="1">
    <location>
        <begin position="6"/>
        <end position="65"/>
    </location>
</feature>
<name>A0ABQ5JQI1_9EUKA</name>
<evidence type="ECO:0000313" key="3">
    <source>
        <dbReference type="Proteomes" id="UP001057375"/>
    </source>
</evidence>
<gene>
    <name evidence="2" type="ORF">ADUPG1_003946</name>
</gene>
<evidence type="ECO:0000256" key="1">
    <source>
        <dbReference type="SAM" id="Coils"/>
    </source>
</evidence>
<sequence length="82" mass="9755">WNIVRRKQADEALRQAYAEMESKVDERTAELKQALGNLRQVNSAMEKEVDQRRAAERRLRQFERLVELSPDMVSLLDSDYRF</sequence>
<proteinExistence type="predicted"/>
<feature type="non-terminal residue" evidence="2">
    <location>
        <position position="1"/>
    </location>
</feature>
<dbReference type="EMBL" id="BQXS01005608">
    <property type="protein sequence ID" value="GKT13167.1"/>
    <property type="molecule type" value="Genomic_DNA"/>
</dbReference>
<protein>
    <submittedName>
        <fullName evidence="2">Sensor domain-containing diguanylate cyclase</fullName>
    </submittedName>
</protein>
<dbReference type="Proteomes" id="UP001057375">
    <property type="component" value="Unassembled WGS sequence"/>
</dbReference>
<evidence type="ECO:0000313" key="2">
    <source>
        <dbReference type="EMBL" id="GKT13167.1"/>
    </source>
</evidence>
<organism evidence="2 3">
    <name type="scientific">Aduncisulcus paluster</name>
    <dbReference type="NCBI Taxonomy" id="2918883"/>
    <lineage>
        <taxon>Eukaryota</taxon>
        <taxon>Metamonada</taxon>
        <taxon>Carpediemonas-like organisms</taxon>
        <taxon>Aduncisulcus</taxon>
    </lineage>
</organism>
<keyword evidence="3" id="KW-1185">Reference proteome</keyword>
<accession>A0ABQ5JQI1</accession>
<comment type="caution">
    <text evidence="2">The sequence shown here is derived from an EMBL/GenBank/DDBJ whole genome shotgun (WGS) entry which is preliminary data.</text>
</comment>
<keyword evidence="1" id="KW-0175">Coiled coil</keyword>